<evidence type="ECO:0000256" key="4">
    <source>
        <dbReference type="ARBA" id="ARBA00022692"/>
    </source>
</evidence>
<reference evidence="9 10" key="1">
    <citation type="submission" date="2017-11" db="EMBL/GenBank/DDBJ databases">
        <title>Genomic Encyclopedia of Archaeal and Bacterial Type Strains, Phase II (KMG-II): From Individual Species to Whole Genera.</title>
        <authorList>
            <person name="Goeker M."/>
        </authorList>
    </citation>
    <scope>NUCLEOTIDE SEQUENCE [LARGE SCALE GENOMIC DNA]</scope>
    <source>
        <strain evidence="9 10">DSM 16400</strain>
    </source>
</reference>
<accession>A0A2M9D576</accession>
<evidence type="ECO:0000256" key="3">
    <source>
        <dbReference type="ARBA" id="ARBA00022475"/>
    </source>
</evidence>
<dbReference type="AlphaFoldDB" id="A0A2M9D576"/>
<keyword evidence="2" id="KW-0813">Transport</keyword>
<feature type="domain" description="Major facilitator superfamily (MFS) profile" evidence="8">
    <location>
        <begin position="223"/>
        <end position="445"/>
    </location>
</feature>
<feature type="transmembrane region" description="Helical" evidence="7">
    <location>
        <begin position="285"/>
        <end position="305"/>
    </location>
</feature>
<feature type="transmembrane region" description="Helical" evidence="7">
    <location>
        <begin position="49"/>
        <end position="72"/>
    </location>
</feature>
<dbReference type="OrthoDB" id="9775268at2"/>
<dbReference type="InterPro" id="IPR036259">
    <property type="entry name" value="MFS_trans_sf"/>
</dbReference>
<evidence type="ECO:0000256" key="2">
    <source>
        <dbReference type="ARBA" id="ARBA00022448"/>
    </source>
</evidence>
<comment type="subcellular location">
    <subcellularLocation>
        <location evidence="1">Cell membrane</location>
        <topology evidence="1">Multi-pass membrane protein</topology>
    </subcellularLocation>
</comment>
<keyword evidence="10" id="KW-1185">Reference proteome</keyword>
<dbReference type="CDD" id="cd06173">
    <property type="entry name" value="MFS_MefA_like"/>
    <property type="match status" value="1"/>
</dbReference>
<feature type="transmembrane region" description="Helical" evidence="7">
    <location>
        <begin position="311"/>
        <end position="333"/>
    </location>
</feature>
<evidence type="ECO:0000256" key="6">
    <source>
        <dbReference type="ARBA" id="ARBA00023136"/>
    </source>
</evidence>
<dbReference type="SUPFAM" id="SSF103473">
    <property type="entry name" value="MFS general substrate transporter"/>
    <property type="match status" value="1"/>
</dbReference>
<dbReference type="InterPro" id="IPR010290">
    <property type="entry name" value="TM_effector"/>
</dbReference>
<dbReference type="GO" id="GO:0022857">
    <property type="term" value="F:transmembrane transporter activity"/>
    <property type="evidence" value="ECO:0007669"/>
    <property type="project" value="InterPro"/>
</dbReference>
<evidence type="ECO:0000256" key="5">
    <source>
        <dbReference type="ARBA" id="ARBA00022989"/>
    </source>
</evidence>
<evidence type="ECO:0000313" key="10">
    <source>
        <dbReference type="Proteomes" id="UP000231742"/>
    </source>
</evidence>
<dbReference type="Gene3D" id="1.20.1250.20">
    <property type="entry name" value="MFS general substrate transporter like domains"/>
    <property type="match status" value="1"/>
</dbReference>
<dbReference type="Pfam" id="PF05977">
    <property type="entry name" value="MFS_3"/>
    <property type="match status" value="1"/>
</dbReference>
<dbReference type="EMBL" id="PGFH01000001">
    <property type="protein sequence ID" value="PJJ80874.1"/>
    <property type="molecule type" value="Genomic_DNA"/>
</dbReference>
<name>A0A2M9D576_9MICO</name>
<feature type="transmembrane region" description="Helical" evidence="7">
    <location>
        <begin position="375"/>
        <end position="397"/>
    </location>
</feature>
<evidence type="ECO:0000256" key="7">
    <source>
        <dbReference type="SAM" id="Phobius"/>
    </source>
</evidence>
<dbReference type="PANTHER" id="PTHR23513:SF11">
    <property type="entry name" value="STAPHYLOFERRIN A TRANSPORTER"/>
    <property type="match status" value="1"/>
</dbReference>
<dbReference type="GO" id="GO:0005886">
    <property type="term" value="C:plasma membrane"/>
    <property type="evidence" value="ECO:0007669"/>
    <property type="project" value="UniProtKB-SubCell"/>
</dbReference>
<protein>
    <submittedName>
        <fullName evidence="9">Putative MFS family arabinose efflux permease</fullName>
    </submittedName>
</protein>
<sequence>MSAMFRSLRFFNYRLWTIGAIVSNTGAWMQRTAQDWIVLTELTDHDAAALGFTMALQFGPLLLLMPIAGIIADRFDRRVVLLWTQFSQFILALGLGILVVSGYVELWHVYVFALLLGVATAIDAPVRQAFVSELVSDKDLPNAVALNSMSFQSARLIGPAIAGVLVAAIGSGPVFLVNAASFAGVLASLWFIRRNQLYPVAKLGRAKGQIRDGLRYVRNRPDILIVLVMVFLVGTFGFNFPVFISTMATTEFGKGAAEFGLLSSMMAVGAIVGSLLAARRERARLGVVVVGSAFFGMACLIAALSPSYWTFGAALTIVGVSSLTMMTTANAYVQTSTTPIMRGRVMALYLAIFAGGTPIGAPIVGWAANELGARWALGIGSLSGLLAAAAAIIWLVYSRGMRVGRVPESRFRLRLRFPPEPTPDEERELATQEIAIVETTTRRTS</sequence>
<feature type="domain" description="Major facilitator superfamily (MFS) profile" evidence="8">
    <location>
        <begin position="1"/>
        <end position="196"/>
    </location>
</feature>
<comment type="caution">
    <text evidence="9">The sequence shown here is derived from an EMBL/GenBank/DDBJ whole genome shotgun (WGS) entry which is preliminary data.</text>
</comment>
<feature type="transmembrane region" description="Helical" evidence="7">
    <location>
        <begin position="223"/>
        <end position="244"/>
    </location>
</feature>
<feature type="transmembrane region" description="Helical" evidence="7">
    <location>
        <begin position="175"/>
        <end position="192"/>
    </location>
</feature>
<organism evidence="9 10">
    <name type="scientific">Salinibacterium amurskyense</name>
    <dbReference type="NCBI Taxonomy" id="205941"/>
    <lineage>
        <taxon>Bacteria</taxon>
        <taxon>Bacillati</taxon>
        <taxon>Actinomycetota</taxon>
        <taxon>Actinomycetes</taxon>
        <taxon>Micrococcales</taxon>
        <taxon>Microbacteriaceae</taxon>
        <taxon>Salinibacterium</taxon>
    </lineage>
</organism>
<dbReference type="Proteomes" id="UP000231742">
    <property type="component" value="Unassembled WGS sequence"/>
</dbReference>
<dbReference type="RefSeq" id="WP_100387614.1">
    <property type="nucleotide sequence ID" value="NZ_BMZU01000001.1"/>
</dbReference>
<keyword evidence="6 7" id="KW-0472">Membrane</keyword>
<dbReference type="InterPro" id="IPR020846">
    <property type="entry name" value="MFS_dom"/>
</dbReference>
<feature type="transmembrane region" description="Helical" evidence="7">
    <location>
        <begin position="256"/>
        <end position="278"/>
    </location>
</feature>
<dbReference type="PROSITE" id="PS50850">
    <property type="entry name" value="MFS"/>
    <property type="match status" value="2"/>
</dbReference>
<keyword evidence="5 7" id="KW-1133">Transmembrane helix</keyword>
<feature type="transmembrane region" description="Helical" evidence="7">
    <location>
        <begin position="12"/>
        <end position="29"/>
    </location>
</feature>
<gene>
    <name evidence="9" type="ORF">CLV85_0041</name>
</gene>
<feature type="transmembrane region" description="Helical" evidence="7">
    <location>
        <begin position="79"/>
        <end position="100"/>
    </location>
</feature>
<evidence type="ECO:0000256" key="1">
    <source>
        <dbReference type="ARBA" id="ARBA00004651"/>
    </source>
</evidence>
<dbReference type="PANTHER" id="PTHR23513">
    <property type="entry name" value="INTEGRAL MEMBRANE EFFLUX PROTEIN-RELATED"/>
    <property type="match status" value="1"/>
</dbReference>
<evidence type="ECO:0000259" key="8">
    <source>
        <dbReference type="PROSITE" id="PS50850"/>
    </source>
</evidence>
<keyword evidence="4 7" id="KW-0812">Transmembrane</keyword>
<evidence type="ECO:0000313" key="9">
    <source>
        <dbReference type="EMBL" id="PJJ80874.1"/>
    </source>
</evidence>
<keyword evidence="3" id="KW-1003">Cell membrane</keyword>
<feature type="transmembrane region" description="Helical" evidence="7">
    <location>
        <begin position="345"/>
        <end position="369"/>
    </location>
</feature>
<proteinExistence type="predicted"/>